<comment type="caution">
    <text evidence="1">The sequence shown here is derived from an EMBL/GenBank/DDBJ whole genome shotgun (WGS) entry which is preliminary data.</text>
</comment>
<evidence type="ECO:0000313" key="1">
    <source>
        <dbReference type="EMBL" id="PKI78491.1"/>
    </source>
</evidence>
<evidence type="ECO:0000313" key="2">
    <source>
        <dbReference type="Proteomes" id="UP000233551"/>
    </source>
</evidence>
<dbReference type="EMBL" id="PGOL01000047">
    <property type="protein sequence ID" value="PKI78491.1"/>
    <property type="molecule type" value="Genomic_DNA"/>
</dbReference>
<dbReference type="AlphaFoldDB" id="A0A2I0LCT5"/>
<reference evidence="1 2" key="1">
    <citation type="submission" date="2017-11" db="EMBL/GenBank/DDBJ databases">
        <title>De-novo sequencing of pomegranate (Punica granatum L.) genome.</title>
        <authorList>
            <person name="Akparov Z."/>
            <person name="Amiraslanov A."/>
            <person name="Hajiyeva S."/>
            <person name="Abbasov M."/>
            <person name="Kaur K."/>
            <person name="Hamwieh A."/>
            <person name="Solovyev V."/>
            <person name="Salamov A."/>
            <person name="Braich B."/>
            <person name="Kosarev P."/>
            <person name="Mahmoud A."/>
            <person name="Hajiyev E."/>
            <person name="Babayeva S."/>
            <person name="Izzatullayeva V."/>
            <person name="Mammadov A."/>
            <person name="Mammadov A."/>
            <person name="Sharifova S."/>
            <person name="Ojaghi J."/>
            <person name="Eynullazada K."/>
            <person name="Bayramov B."/>
            <person name="Abdulazimova A."/>
            <person name="Shahmuradov I."/>
        </authorList>
    </citation>
    <scope>NUCLEOTIDE SEQUENCE [LARGE SCALE GENOMIC DNA]</scope>
    <source>
        <strain evidence="2">cv. AG2017</strain>
        <tissue evidence="1">Leaf</tissue>
    </source>
</reference>
<dbReference type="Proteomes" id="UP000233551">
    <property type="component" value="Unassembled WGS sequence"/>
</dbReference>
<proteinExistence type="predicted"/>
<organism evidence="1 2">
    <name type="scientific">Punica granatum</name>
    <name type="common">Pomegranate</name>
    <dbReference type="NCBI Taxonomy" id="22663"/>
    <lineage>
        <taxon>Eukaryota</taxon>
        <taxon>Viridiplantae</taxon>
        <taxon>Streptophyta</taxon>
        <taxon>Embryophyta</taxon>
        <taxon>Tracheophyta</taxon>
        <taxon>Spermatophyta</taxon>
        <taxon>Magnoliopsida</taxon>
        <taxon>eudicotyledons</taxon>
        <taxon>Gunneridae</taxon>
        <taxon>Pentapetalae</taxon>
        <taxon>rosids</taxon>
        <taxon>malvids</taxon>
        <taxon>Myrtales</taxon>
        <taxon>Lythraceae</taxon>
        <taxon>Punica</taxon>
    </lineage>
</organism>
<name>A0A2I0LCT5_PUNGR</name>
<sequence length="248" mass="27554">MPNGKWPACLLQHDLQSALLYYSTVQIGLFLEHSRQPSTPTEQFRTSCTAEGRGSHPSIGHYKAKIPDVPFRESSHNTLEMARPRSDQFGIEIPMRVTNAVTLQHPDERRVQSQLVHRTTDTAARASLRMPQYAHAGVIGAKRDLIHIAKTKLFTGRSSDPKLKSMRLNGSFLHRELRQTLIPNHGIRRHSSLGARVPHHNQPPQVELRAVAPSRITSNCPSGKTGTFLASNCPAARLASSKSNEQSI</sequence>
<gene>
    <name evidence="1" type="ORF">CRG98_001131</name>
</gene>
<keyword evidence="2" id="KW-1185">Reference proteome</keyword>
<protein>
    <submittedName>
        <fullName evidence="1">Uncharacterized protein</fullName>
    </submittedName>
</protein>
<accession>A0A2I0LCT5</accession>